<dbReference type="InterPro" id="IPR001296">
    <property type="entry name" value="Glyco_trans_1"/>
</dbReference>
<comment type="caution">
    <text evidence="4">The sequence shown here is derived from an EMBL/GenBank/DDBJ whole genome shotgun (WGS) entry which is preliminary data.</text>
</comment>
<accession>A0A412YNZ8</accession>
<evidence type="ECO:0000256" key="2">
    <source>
        <dbReference type="ARBA" id="ARBA00022679"/>
    </source>
</evidence>
<dbReference type="PANTHER" id="PTHR12526">
    <property type="entry name" value="GLYCOSYLTRANSFERASE"/>
    <property type="match status" value="1"/>
</dbReference>
<dbReference type="AlphaFoldDB" id="A0A412YNZ8"/>
<organism evidence="4 5">
    <name type="scientific">Bacteroides fragilis</name>
    <dbReference type="NCBI Taxonomy" id="817"/>
    <lineage>
        <taxon>Bacteria</taxon>
        <taxon>Pseudomonadati</taxon>
        <taxon>Bacteroidota</taxon>
        <taxon>Bacteroidia</taxon>
        <taxon>Bacteroidales</taxon>
        <taxon>Bacteroidaceae</taxon>
        <taxon>Bacteroides</taxon>
    </lineage>
</organism>
<evidence type="ECO:0000259" key="3">
    <source>
        <dbReference type="Pfam" id="PF00534"/>
    </source>
</evidence>
<dbReference type="Pfam" id="PF00534">
    <property type="entry name" value="Glycos_transf_1"/>
    <property type="match status" value="1"/>
</dbReference>
<sequence>MKKIYLFSDVCDNFIENEIPYLSEYFDSVIIVPFWSISFNKKFVLPSNCELLLPVCKSKIAFVANSFFVWNTLPGFLKEFFSNRLWLNKNRLKRFLISCLTINYYCNSSVVRTIVRNVSDEDIFYSYWGMGAAEWFPFVKYLNVKKIVRFHRGDLYEEYNYGYLPFRKRIFISIDLAVFISLNGKQYLNNKYIELKNKSIVSRLGTFDHGLALQRGNGDIFHLLSCSYVHSIKRVHLIFEALQCEHVRVIKWTHIGGGEDFEDLKHLVKQANSNLQISLLGDLSNEEVYEFYKTNYVTAFLNVSSSEGVPVSIMEAISFNIPVVATNVGGTSEIVTDETGILLSSDPTAEEILNALYSIESINVQPREFWKQKYNADTNYKEFVKVLNSL</sequence>
<dbReference type="PANTHER" id="PTHR12526:SF629">
    <property type="entry name" value="TEICHURONIC ACID BIOSYNTHESIS GLYCOSYLTRANSFERASE TUAH-RELATED"/>
    <property type="match status" value="1"/>
</dbReference>
<dbReference type="Proteomes" id="UP000286270">
    <property type="component" value="Unassembled WGS sequence"/>
</dbReference>
<gene>
    <name evidence="4" type="ORF">DWW08_04180</name>
</gene>
<dbReference type="SUPFAM" id="SSF53756">
    <property type="entry name" value="UDP-Glycosyltransferase/glycogen phosphorylase"/>
    <property type="match status" value="1"/>
</dbReference>
<protein>
    <submittedName>
        <fullName evidence="4">Glycosyltransferase</fullName>
    </submittedName>
</protein>
<evidence type="ECO:0000256" key="1">
    <source>
        <dbReference type="ARBA" id="ARBA00022676"/>
    </source>
</evidence>
<reference evidence="4 5" key="1">
    <citation type="submission" date="2018-08" db="EMBL/GenBank/DDBJ databases">
        <title>A genome reference for cultivated species of the human gut microbiota.</title>
        <authorList>
            <person name="Zou Y."/>
            <person name="Xue W."/>
            <person name="Luo G."/>
        </authorList>
    </citation>
    <scope>NUCLEOTIDE SEQUENCE [LARGE SCALE GENOMIC DNA]</scope>
    <source>
        <strain evidence="4 5">AF14-26</strain>
    </source>
</reference>
<dbReference type="RefSeq" id="WP_122141828.1">
    <property type="nucleotide sequence ID" value="NZ_JAFKPL010000004.1"/>
</dbReference>
<proteinExistence type="predicted"/>
<keyword evidence="1" id="KW-0328">Glycosyltransferase</keyword>
<feature type="domain" description="Glycosyl transferase family 1" evidence="3">
    <location>
        <begin position="233"/>
        <end position="367"/>
    </location>
</feature>
<name>A0A412YNZ8_BACFG</name>
<keyword evidence="2 4" id="KW-0808">Transferase</keyword>
<evidence type="ECO:0000313" key="4">
    <source>
        <dbReference type="EMBL" id="RGV59102.1"/>
    </source>
</evidence>
<evidence type="ECO:0000313" key="5">
    <source>
        <dbReference type="Proteomes" id="UP000286270"/>
    </source>
</evidence>
<dbReference type="EMBL" id="QRZH01000002">
    <property type="protein sequence ID" value="RGV59102.1"/>
    <property type="molecule type" value="Genomic_DNA"/>
</dbReference>
<dbReference type="GO" id="GO:0016757">
    <property type="term" value="F:glycosyltransferase activity"/>
    <property type="evidence" value="ECO:0007669"/>
    <property type="project" value="UniProtKB-KW"/>
</dbReference>
<dbReference type="Gene3D" id="3.40.50.2000">
    <property type="entry name" value="Glycogen Phosphorylase B"/>
    <property type="match status" value="2"/>
</dbReference>